<dbReference type="STRING" id="2163413.A0A4P6XI39"/>
<dbReference type="SMART" id="SM00066">
    <property type="entry name" value="GAL4"/>
    <property type="match status" value="1"/>
</dbReference>
<dbReference type="Gene3D" id="4.10.240.10">
    <property type="entry name" value="Zn(2)-C6 fungal-type DNA-binding domain"/>
    <property type="match status" value="1"/>
</dbReference>
<feature type="compositionally biased region" description="Pro residues" evidence="7">
    <location>
        <begin position="23"/>
        <end position="47"/>
    </location>
</feature>
<dbReference type="InterPro" id="IPR001138">
    <property type="entry name" value="Zn2Cys6_DnaBD"/>
</dbReference>
<evidence type="ECO:0000256" key="6">
    <source>
        <dbReference type="ARBA" id="ARBA00023242"/>
    </source>
</evidence>
<dbReference type="CDD" id="cd12148">
    <property type="entry name" value="fungal_TF_MHR"/>
    <property type="match status" value="1"/>
</dbReference>
<dbReference type="PROSITE" id="PS00463">
    <property type="entry name" value="ZN2_CY6_FUNGAL_1"/>
    <property type="match status" value="1"/>
</dbReference>
<gene>
    <name evidence="9" type="primary">MPUL0A09160</name>
    <name evidence="9" type="ORF">METSCH_A09160</name>
</gene>
<feature type="compositionally biased region" description="Polar residues" evidence="7">
    <location>
        <begin position="868"/>
        <end position="878"/>
    </location>
</feature>
<dbReference type="GO" id="GO:0005634">
    <property type="term" value="C:nucleus"/>
    <property type="evidence" value="ECO:0007669"/>
    <property type="project" value="UniProtKB-SubCell"/>
</dbReference>
<keyword evidence="10" id="KW-1185">Reference proteome</keyword>
<dbReference type="SUPFAM" id="SSF57701">
    <property type="entry name" value="Zn2/Cys6 DNA-binding domain"/>
    <property type="match status" value="1"/>
</dbReference>
<evidence type="ECO:0000256" key="2">
    <source>
        <dbReference type="ARBA" id="ARBA00022723"/>
    </source>
</evidence>
<dbReference type="InterPro" id="IPR007219">
    <property type="entry name" value="XnlR_reg_dom"/>
</dbReference>
<evidence type="ECO:0000256" key="4">
    <source>
        <dbReference type="ARBA" id="ARBA00023125"/>
    </source>
</evidence>
<dbReference type="CDD" id="cd00067">
    <property type="entry name" value="GAL4"/>
    <property type="match status" value="1"/>
</dbReference>
<dbReference type="PANTHER" id="PTHR47540:SF2">
    <property type="entry name" value="ZN(II)2CYS6 TRANSCRIPTION FACTOR (EUROFUNG)"/>
    <property type="match status" value="1"/>
</dbReference>
<feature type="domain" description="Zn(2)-C6 fungal-type" evidence="8">
    <location>
        <begin position="197"/>
        <end position="226"/>
    </location>
</feature>
<feature type="region of interest" description="Disordered" evidence="7">
    <location>
        <begin position="863"/>
        <end position="883"/>
    </location>
</feature>
<dbReference type="PANTHER" id="PTHR47540">
    <property type="entry name" value="THIAMINE REPRESSIBLE GENES REGULATORY PROTEIN THI5"/>
    <property type="match status" value="1"/>
</dbReference>
<name>A0A4P6XI39_9ASCO</name>
<keyword evidence="2" id="KW-0479">Metal-binding</keyword>
<evidence type="ECO:0000256" key="5">
    <source>
        <dbReference type="ARBA" id="ARBA00023163"/>
    </source>
</evidence>
<dbReference type="Pfam" id="PF00172">
    <property type="entry name" value="Zn_clus"/>
    <property type="match status" value="1"/>
</dbReference>
<dbReference type="GO" id="GO:0006351">
    <property type="term" value="P:DNA-templated transcription"/>
    <property type="evidence" value="ECO:0007669"/>
    <property type="project" value="InterPro"/>
</dbReference>
<dbReference type="GO" id="GO:0043565">
    <property type="term" value="F:sequence-specific DNA binding"/>
    <property type="evidence" value="ECO:0007669"/>
    <property type="project" value="TreeGrafter"/>
</dbReference>
<feature type="compositionally biased region" description="Polar residues" evidence="7">
    <location>
        <begin position="51"/>
        <end position="65"/>
    </location>
</feature>
<dbReference type="InterPro" id="IPR036864">
    <property type="entry name" value="Zn2-C6_fun-type_DNA-bd_sf"/>
</dbReference>
<keyword evidence="4" id="KW-0238">DNA-binding</keyword>
<keyword evidence="6" id="KW-0539">Nucleus</keyword>
<keyword evidence="5" id="KW-0804">Transcription</keyword>
<dbReference type="GO" id="GO:0000981">
    <property type="term" value="F:DNA-binding transcription factor activity, RNA polymerase II-specific"/>
    <property type="evidence" value="ECO:0007669"/>
    <property type="project" value="InterPro"/>
</dbReference>
<dbReference type="EMBL" id="CP034456">
    <property type="protein sequence ID" value="QBM86279.1"/>
    <property type="molecule type" value="Genomic_DNA"/>
</dbReference>
<dbReference type="SMART" id="SM00906">
    <property type="entry name" value="Fungal_trans"/>
    <property type="match status" value="1"/>
</dbReference>
<dbReference type="GO" id="GO:0045944">
    <property type="term" value="P:positive regulation of transcription by RNA polymerase II"/>
    <property type="evidence" value="ECO:0007669"/>
    <property type="project" value="TreeGrafter"/>
</dbReference>
<dbReference type="Pfam" id="PF04082">
    <property type="entry name" value="Fungal_trans"/>
    <property type="match status" value="1"/>
</dbReference>
<evidence type="ECO:0000256" key="1">
    <source>
        <dbReference type="ARBA" id="ARBA00004123"/>
    </source>
</evidence>
<evidence type="ECO:0000259" key="8">
    <source>
        <dbReference type="PROSITE" id="PS50048"/>
    </source>
</evidence>
<comment type="subcellular location">
    <subcellularLocation>
        <location evidence="1">Nucleus</location>
    </subcellularLocation>
</comment>
<accession>A0A4P6XI39</accession>
<protein>
    <submittedName>
        <fullName evidence="9">Zn(2)-Cys(6) binuclear cluster domain-containing protein</fullName>
    </submittedName>
</protein>
<proteinExistence type="predicted"/>
<dbReference type="PROSITE" id="PS50048">
    <property type="entry name" value="ZN2_CY6_FUNGAL_2"/>
    <property type="match status" value="1"/>
</dbReference>
<feature type="region of interest" description="Disordered" evidence="7">
    <location>
        <begin position="1"/>
        <end position="79"/>
    </location>
</feature>
<dbReference type="InterPro" id="IPR051711">
    <property type="entry name" value="Stress_Response_Reg"/>
</dbReference>
<evidence type="ECO:0000313" key="10">
    <source>
        <dbReference type="Proteomes" id="UP000292447"/>
    </source>
</evidence>
<dbReference type="GO" id="GO:0008270">
    <property type="term" value="F:zinc ion binding"/>
    <property type="evidence" value="ECO:0007669"/>
    <property type="project" value="InterPro"/>
</dbReference>
<keyword evidence="3" id="KW-0805">Transcription regulation</keyword>
<evidence type="ECO:0000256" key="7">
    <source>
        <dbReference type="SAM" id="MobiDB-lite"/>
    </source>
</evidence>
<dbReference type="Proteomes" id="UP000292447">
    <property type="component" value="Chromosome I"/>
</dbReference>
<reference evidence="10" key="1">
    <citation type="submission" date="2019-03" db="EMBL/GenBank/DDBJ databases">
        <title>Snf2 controls pulcherriminic acid biosynthesis and connects pigmentation and antifungal activity of the yeast Metschnikowia pulcherrima.</title>
        <authorList>
            <person name="Gore-Lloyd D."/>
            <person name="Sumann I."/>
            <person name="Brachmann A.O."/>
            <person name="Schneeberger K."/>
            <person name="Ortiz-Merino R.A."/>
            <person name="Moreno-Beltran M."/>
            <person name="Schlaefli M."/>
            <person name="Kirner P."/>
            <person name="Santos Kron A."/>
            <person name="Wolfe K.H."/>
            <person name="Piel J."/>
            <person name="Ahrens C.H."/>
            <person name="Henk D."/>
            <person name="Freimoser F.M."/>
        </authorList>
    </citation>
    <scope>NUCLEOTIDE SEQUENCE [LARGE SCALE GENOMIC DNA]</scope>
    <source>
        <strain evidence="10">APC 1.2</strain>
    </source>
</reference>
<feature type="region of interest" description="Disordered" evidence="7">
    <location>
        <begin position="237"/>
        <end position="266"/>
    </location>
</feature>
<evidence type="ECO:0000256" key="3">
    <source>
        <dbReference type="ARBA" id="ARBA00023015"/>
    </source>
</evidence>
<evidence type="ECO:0000313" key="9">
    <source>
        <dbReference type="EMBL" id="QBM86279.1"/>
    </source>
</evidence>
<organism evidence="9 10">
    <name type="scientific">Metschnikowia aff. pulcherrima</name>
    <dbReference type="NCBI Taxonomy" id="2163413"/>
    <lineage>
        <taxon>Eukaryota</taxon>
        <taxon>Fungi</taxon>
        <taxon>Dikarya</taxon>
        <taxon>Ascomycota</taxon>
        <taxon>Saccharomycotina</taxon>
        <taxon>Pichiomycetes</taxon>
        <taxon>Metschnikowiaceae</taxon>
        <taxon>Metschnikowia</taxon>
    </lineage>
</organism>
<dbReference type="AlphaFoldDB" id="A0A4P6XI39"/>
<sequence length="919" mass="104129">MKRDHESHNLPPHPDSHSQAPPAFGPSPPGIPHWQPGPVPDPRPSRPYQPETSHPPQEPQNSHLAAQNGMKGNVMPYDSYNMPRHPLHAPPGRYAPYTQPLHDARPARQSPTDSFTQAKEPTMLPQINSFGGLAAGVPYPGAAGSPQGHPHGYMYQPGIAGAAREYALTGDNKPLYAQMVNGRPSSLEKPRVRVNKACQRCRMHKIKCTGVYPCGNCRKHATECKFRALISGDDADMGNGEHAASITTPSSDAPDVSGPNLSETMGENAKRAKNGLTRPSFVSEQSFQRPNALNPWSDDSSKSYTTYLEDRVRYLESVVAKTSFHSAQKPTSSYKLDDIVEIQKPMLAKWRVCRRNQGALAIALCTSLYNGLSPESRAQVEIPRTNYYGFNMSGCNYFKPEALPPLPDASILSREQRLFLIDFFFKEINPLFAILHEKVFREQWKAFIEILGEELSTSHTVLFSAMLSFVMALAIRFTEFMKPEGPSMEMLALEESLFTYAHKVIMIFSTEWESFELIQCWLLAALYLRIAHRQTSCHLAFGHALNMCRSMGLSRYEQMPNQCSPYEVLKAKRIFYAVYTFDRVMFLQGGRYSAISEFEINREFPLLDFEKECGKDDWMTLPAFAMLHIARLASYLDLVYSNEYDMITSEKMNREFDELRLWLDENGFHDGKDIFEPDSDHRMSLLVRSQVKFHFYDLIQSVHGKMLFSFFGYRVLIEGMKIAMLLDCSKDIIYLLNKVAECGGLYAPWYLTLQLILTVGVNSLVFINGGVHVTESRRLLKATLAILQTLRNSPVHDSRGKVIFQQRFKMAEECNWLFKMMSHIMALHYEESLKEIHKLGTDHGPSDVNMSTLQFEDAKVTAGGENGKSGTFNDTPKQNGWAAPESRDAILPHPAEYSVDQYLDNLTWFDRWLDSTHDL</sequence>